<dbReference type="SUPFAM" id="SSF49344">
    <property type="entry name" value="CBD9-like"/>
    <property type="match status" value="1"/>
</dbReference>
<dbReference type="Gene3D" id="2.60.40.1190">
    <property type="match status" value="1"/>
</dbReference>
<dbReference type="EMBL" id="JASZZN010000015">
    <property type="protein sequence ID" value="MDM4017579.1"/>
    <property type="molecule type" value="Genomic_DNA"/>
</dbReference>
<protein>
    <recommendedName>
        <fullName evidence="3">Carbohydrate-binding domain-containing protein</fullName>
    </recommendedName>
</protein>
<reference evidence="1 2" key="1">
    <citation type="submission" date="2023-06" db="EMBL/GenBank/DDBJ databases">
        <title>Roseiconus lacunae JC819 isolated from Gulf of Mannar region, Tamil Nadu.</title>
        <authorList>
            <person name="Pk S."/>
            <person name="Ch S."/>
            <person name="Ch V.R."/>
        </authorList>
    </citation>
    <scope>NUCLEOTIDE SEQUENCE [LARGE SCALE GENOMIC DNA]</scope>
    <source>
        <strain evidence="1 2">JC819</strain>
    </source>
</reference>
<evidence type="ECO:0008006" key="3">
    <source>
        <dbReference type="Google" id="ProtNLM"/>
    </source>
</evidence>
<accession>A0ABT7PM46</accession>
<sequence>MDAPQSKPKKFIDPTMLFRFEIPIRQHKLEWTGKGLALPETCRIASLGALSGRNNYADVRLAWDDTGIGIHVQVTGKKQLPWCRETRLDESDGFHLWLDTRCSPNIHRATAYCHRFLFMPSGGGPTRGRPVASLIEINRARANPKPVPPNTLQLKTLARQDGYELSGLIPAAAMTGFAPKDQSRLGFYFIVIDRELGWQTLSLGPEYPVAENPSLWAEADLVS</sequence>
<organism evidence="1 2">
    <name type="scientific">Roseiconus lacunae</name>
    <dbReference type="NCBI Taxonomy" id="2605694"/>
    <lineage>
        <taxon>Bacteria</taxon>
        <taxon>Pseudomonadati</taxon>
        <taxon>Planctomycetota</taxon>
        <taxon>Planctomycetia</taxon>
        <taxon>Pirellulales</taxon>
        <taxon>Pirellulaceae</taxon>
        <taxon>Roseiconus</taxon>
    </lineage>
</organism>
<comment type="caution">
    <text evidence="1">The sequence shown here is derived from an EMBL/GenBank/DDBJ whole genome shotgun (WGS) entry which is preliminary data.</text>
</comment>
<evidence type="ECO:0000313" key="1">
    <source>
        <dbReference type="EMBL" id="MDM4017579.1"/>
    </source>
</evidence>
<dbReference type="RefSeq" id="WP_235034453.1">
    <property type="nucleotide sequence ID" value="NZ_JASZZN010000015.1"/>
</dbReference>
<name>A0ABT7PM46_9BACT</name>
<proteinExistence type="predicted"/>
<gene>
    <name evidence="1" type="ORF">QTN89_19175</name>
</gene>
<dbReference type="Proteomes" id="UP001239462">
    <property type="component" value="Unassembled WGS sequence"/>
</dbReference>
<dbReference type="CDD" id="cd00241">
    <property type="entry name" value="DOMON_like"/>
    <property type="match status" value="1"/>
</dbReference>
<keyword evidence="2" id="KW-1185">Reference proteome</keyword>
<evidence type="ECO:0000313" key="2">
    <source>
        <dbReference type="Proteomes" id="UP001239462"/>
    </source>
</evidence>